<dbReference type="CDD" id="cd00093">
    <property type="entry name" value="HTH_XRE"/>
    <property type="match status" value="1"/>
</dbReference>
<dbReference type="PROSITE" id="PS50943">
    <property type="entry name" value="HTH_CROC1"/>
    <property type="match status" value="1"/>
</dbReference>
<dbReference type="PANTHER" id="PTHR46558:SF11">
    <property type="entry name" value="HTH-TYPE TRANSCRIPTIONAL REGULATOR XRE"/>
    <property type="match status" value="1"/>
</dbReference>
<proteinExistence type="predicted"/>
<evidence type="ECO:0000313" key="3">
    <source>
        <dbReference type="EMBL" id="HIU43012.1"/>
    </source>
</evidence>
<reference evidence="3" key="2">
    <citation type="journal article" date="2021" name="PeerJ">
        <title>Extensive microbial diversity within the chicken gut microbiome revealed by metagenomics and culture.</title>
        <authorList>
            <person name="Gilroy R."/>
            <person name="Ravi A."/>
            <person name="Getino M."/>
            <person name="Pursley I."/>
            <person name="Horton D.L."/>
            <person name="Alikhan N.F."/>
            <person name="Baker D."/>
            <person name="Gharbi K."/>
            <person name="Hall N."/>
            <person name="Watson M."/>
            <person name="Adriaenssens E.M."/>
            <person name="Foster-Nyarko E."/>
            <person name="Jarju S."/>
            <person name="Secka A."/>
            <person name="Antonio M."/>
            <person name="Oren A."/>
            <person name="Chaudhuri R.R."/>
            <person name="La Ragione R."/>
            <person name="Hildebrand F."/>
            <person name="Pallen M.J."/>
        </authorList>
    </citation>
    <scope>NUCLEOTIDE SEQUENCE</scope>
    <source>
        <strain evidence="3">CHK191-8634</strain>
    </source>
</reference>
<dbReference type="PANTHER" id="PTHR46558">
    <property type="entry name" value="TRACRIPTIONAL REGULATORY PROTEIN-RELATED-RELATED"/>
    <property type="match status" value="1"/>
</dbReference>
<dbReference type="SMART" id="SM00530">
    <property type="entry name" value="HTH_XRE"/>
    <property type="match status" value="1"/>
</dbReference>
<keyword evidence="1" id="KW-0238">DNA-binding</keyword>
<name>A0A9D1IVQ3_9CLOT</name>
<dbReference type="Proteomes" id="UP000824073">
    <property type="component" value="Unassembled WGS sequence"/>
</dbReference>
<sequence>MDSIGQRMKELREASRLSQADIAKLCGSNQATIAKTETGKKAPSVNLLIWWADYFDVSMDYLCCRTDQPQGKLYECKPKMNISGDEMKKFIEMCFDPKSPFNEKLKETLLTMMGEQEK</sequence>
<dbReference type="AlphaFoldDB" id="A0A9D1IVQ3"/>
<accession>A0A9D1IVQ3</accession>
<dbReference type="SUPFAM" id="SSF47413">
    <property type="entry name" value="lambda repressor-like DNA-binding domains"/>
    <property type="match status" value="1"/>
</dbReference>
<comment type="caution">
    <text evidence="3">The sequence shown here is derived from an EMBL/GenBank/DDBJ whole genome shotgun (WGS) entry which is preliminary data.</text>
</comment>
<dbReference type="InterPro" id="IPR001387">
    <property type="entry name" value="Cro/C1-type_HTH"/>
</dbReference>
<dbReference type="Gene3D" id="1.10.260.40">
    <property type="entry name" value="lambda repressor-like DNA-binding domains"/>
    <property type="match status" value="1"/>
</dbReference>
<reference evidence="3" key="1">
    <citation type="submission" date="2020-10" db="EMBL/GenBank/DDBJ databases">
        <authorList>
            <person name="Gilroy R."/>
        </authorList>
    </citation>
    <scope>NUCLEOTIDE SEQUENCE</scope>
    <source>
        <strain evidence="3">CHK191-8634</strain>
    </source>
</reference>
<evidence type="ECO:0000313" key="4">
    <source>
        <dbReference type="Proteomes" id="UP000824073"/>
    </source>
</evidence>
<organism evidence="3 4">
    <name type="scientific">Candidatus Ventrousia excrementavium</name>
    <dbReference type="NCBI Taxonomy" id="2840961"/>
    <lineage>
        <taxon>Bacteria</taxon>
        <taxon>Bacillati</taxon>
        <taxon>Bacillota</taxon>
        <taxon>Clostridia</taxon>
        <taxon>Eubacteriales</taxon>
        <taxon>Clostridiaceae</taxon>
        <taxon>Clostridiaceae incertae sedis</taxon>
        <taxon>Candidatus Ventrousia</taxon>
    </lineage>
</organism>
<protein>
    <submittedName>
        <fullName evidence="3">Helix-turn-helix transcriptional regulator</fullName>
    </submittedName>
</protein>
<dbReference type="InterPro" id="IPR010982">
    <property type="entry name" value="Lambda_DNA-bd_dom_sf"/>
</dbReference>
<evidence type="ECO:0000256" key="1">
    <source>
        <dbReference type="ARBA" id="ARBA00023125"/>
    </source>
</evidence>
<dbReference type="EMBL" id="DVMR01000018">
    <property type="protein sequence ID" value="HIU43012.1"/>
    <property type="molecule type" value="Genomic_DNA"/>
</dbReference>
<evidence type="ECO:0000259" key="2">
    <source>
        <dbReference type="PROSITE" id="PS50943"/>
    </source>
</evidence>
<dbReference type="Pfam" id="PF01381">
    <property type="entry name" value="HTH_3"/>
    <property type="match status" value="1"/>
</dbReference>
<gene>
    <name evidence="3" type="ORF">IAB67_01800</name>
</gene>
<dbReference type="GO" id="GO:0003677">
    <property type="term" value="F:DNA binding"/>
    <property type="evidence" value="ECO:0007669"/>
    <property type="project" value="UniProtKB-KW"/>
</dbReference>
<feature type="domain" description="HTH cro/C1-type" evidence="2">
    <location>
        <begin position="8"/>
        <end position="62"/>
    </location>
</feature>